<dbReference type="RefSeq" id="WP_059061169.1">
    <property type="nucleotide sequence ID" value="NZ_LN879502.1"/>
</dbReference>
<evidence type="ECO:0000313" key="1">
    <source>
        <dbReference type="EMBL" id="CUI17014.1"/>
    </source>
</evidence>
<dbReference type="AlphaFoldDB" id="A0A0U5JGW0"/>
<keyword evidence="2" id="KW-1185">Reference proteome</keyword>
<proteinExistence type="predicted"/>
<dbReference type="EMBL" id="LN879502">
    <property type="protein sequence ID" value="CUI17014.1"/>
    <property type="molecule type" value="Genomic_DNA"/>
</dbReference>
<reference evidence="2" key="1">
    <citation type="submission" date="2015-09" db="EMBL/GenBank/DDBJ databases">
        <authorList>
            <person name="Bertelli C."/>
        </authorList>
    </citation>
    <scope>NUCLEOTIDE SEQUENCE [LARGE SCALE GENOMIC DNA]</scope>
    <source>
        <strain evidence="2">KNic</strain>
    </source>
</reference>
<sequence>METNSPWNEINQLLHEMAQGQHSTLLSCGRRLIPSLTTDDILQPNDFPELENHPHFRYEEGLLAGIHSVQMALLALKERL</sequence>
<name>A0A0U5JGW0_9BACT</name>
<organism evidence="1 2">
    <name type="scientific">Candidatus Protochlamydia naegleriophila</name>
    <dbReference type="NCBI Taxonomy" id="389348"/>
    <lineage>
        <taxon>Bacteria</taxon>
        <taxon>Pseudomonadati</taxon>
        <taxon>Chlamydiota</taxon>
        <taxon>Chlamydiia</taxon>
        <taxon>Parachlamydiales</taxon>
        <taxon>Parachlamydiaceae</taxon>
        <taxon>Candidatus Protochlamydia</taxon>
    </lineage>
</organism>
<dbReference type="Proteomes" id="UP000069902">
    <property type="component" value="Chromosome cPNK"/>
</dbReference>
<dbReference type="KEGG" id="pnl:PNK_1401"/>
<accession>A0A0U5JGW0</accession>
<protein>
    <submittedName>
        <fullName evidence="1">Uncharacterized protein</fullName>
    </submittedName>
</protein>
<dbReference type="PATRIC" id="fig|389348.3.peg.1567"/>
<gene>
    <name evidence="1" type="ORF">PNK_1401</name>
</gene>
<dbReference type="InParanoid" id="A0A0U5JGW0"/>
<evidence type="ECO:0000313" key="2">
    <source>
        <dbReference type="Proteomes" id="UP000069902"/>
    </source>
</evidence>
<dbReference type="STRING" id="389348.PNK_1401"/>